<feature type="signal peptide" evidence="1">
    <location>
        <begin position="1"/>
        <end position="28"/>
    </location>
</feature>
<evidence type="ECO:0000259" key="3">
    <source>
        <dbReference type="Pfam" id="PF22725"/>
    </source>
</evidence>
<dbReference type="GO" id="GO:0000166">
    <property type="term" value="F:nucleotide binding"/>
    <property type="evidence" value="ECO:0007669"/>
    <property type="project" value="InterPro"/>
</dbReference>
<accession>A0A4R7K7I1</accession>
<feature type="domain" description="Gfo/Idh/MocA-like oxidoreductase N-terminal" evidence="2">
    <location>
        <begin position="44"/>
        <end position="168"/>
    </location>
</feature>
<proteinExistence type="predicted"/>
<dbReference type="Proteomes" id="UP000294749">
    <property type="component" value="Unassembled WGS sequence"/>
</dbReference>
<keyword evidence="1" id="KW-0732">Signal</keyword>
<comment type="caution">
    <text evidence="4">The sequence shown here is derived from an EMBL/GenBank/DDBJ whole genome shotgun (WGS) entry which is preliminary data.</text>
</comment>
<sequence>MSSNRRNFIKKTALGAVGATIASTSVNAMTAKSYSKIIGANDRIHVAIQGLGRRYPAYIPAIAHKKNNVELTYLCDVMKSQRDKALTEVSDRLSNKPKLENDIRKILDDKEVDAIFMATPDHWHAPGACMAMQAGKHVYLEKPCSHNPREGELIVAYQKKFNKVVQMGNQQRSALESQEIIKEIHNGIIGDVYKATAFYISGRGRVPHQTKTNPPEGLDWDLFQGPAPRRAYTDNTWDYNWHWYGWDYGTAEMGNNATHELDIARWALGVTYPEHVSVDAGKYHYKDDGWEMYDTMEATFKFAGNKTIKWDGNSRTGYHKYGNKHGRGTIVSGSEGTAYIDRGGYKLFDQKGGLIKENLSSGEEAGTALGGGGDMSTLHTVNFFDAIRGKAELTSPIDEGAISQMLTHYANIAARIDDSFEIDEATGRIFNREAMKLWSRTYEPGWEIKDV</sequence>
<dbReference type="Gene3D" id="3.40.50.720">
    <property type="entry name" value="NAD(P)-binding Rossmann-like Domain"/>
    <property type="match status" value="1"/>
</dbReference>
<dbReference type="PANTHER" id="PTHR43818:SF5">
    <property type="entry name" value="OXIDOREDUCTASE FAMILY PROTEIN"/>
    <property type="match status" value="1"/>
</dbReference>
<dbReference type="PANTHER" id="PTHR43818">
    <property type="entry name" value="BCDNA.GH03377"/>
    <property type="match status" value="1"/>
</dbReference>
<organism evidence="4 5">
    <name type="scientific">Maribacter spongiicola</name>
    <dbReference type="NCBI Taxonomy" id="1206753"/>
    <lineage>
        <taxon>Bacteria</taxon>
        <taxon>Pseudomonadati</taxon>
        <taxon>Bacteroidota</taxon>
        <taxon>Flavobacteriia</taxon>
        <taxon>Flavobacteriales</taxon>
        <taxon>Flavobacteriaceae</taxon>
        <taxon>Maribacter</taxon>
    </lineage>
</organism>
<dbReference type="OrthoDB" id="726883at2"/>
<evidence type="ECO:0000259" key="2">
    <source>
        <dbReference type="Pfam" id="PF01408"/>
    </source>
</evidence>
<protein>
    <submittedName>
        <fullName evidence="4">Secreted protein</fullName>
    </submittedName>
</protein>
<dbReference type="EMBL" id="SOAY01000010">
    <property type="protein sequence ID" value="TDT47266.1"/>
    <property type="molecule type" value="Genomic_DNA"/>
</dbReference>
<gene>
    <name evidence="4" type="ORF">CLV90_1341</name>
</gene>
<dbReference type="SUPFAM" id="SSF55347">
    <property type="entry name" value="Glyceraldehyde-3-phosphate dehydrogenase-like, C-terminal domain"/>
    <property type="match status" value="1"/>
</dbReference>
<dbReference type="InterPro" id="IPR006311">
    <property type="entry name" value="TAT_signal"/>
</dbReference>
<evidence type="ECO:0000313" key="4">
    <source>
        <dbReference type="EMBL" id="TDT47266.1"/>
    </source>
</evidence>
<dbReference type="InterPro" id="IPR036291">
    <property type="entry name" value="NAD(P)-bd_dom_sf"/>
</dbReference>
<dbReference type="Gene3D" id="3.30.360.10">
    <property type="entry name" value="Dihydrodipicolinate Reductase, domain 2"/>
    <property type="match status" value="1"/>
</dbReference>
<keyword evidence="5" id="KW-1185">Reference proteome</keyword>
<evidence type="ECO:0000313" key="5">
    <source>
        <dbReference type="Proteomes" id="UP000294749"/>
    </source>
</evidence>
<dbReference type="SUPFAM" id="SSF51735">
    <property type="entry name" value="NAD(P)-binding Rossmann-fold domains"/>
    <property type="match status" value="1"/>
</dbReference>
<dbReference type="InterPro" id="IPR019546">
    <property type="entry name" value="TAT_signal_bac_arc"/>
</dbReference>
<name>A0A4R7K7I1_9FLAO</name>
<feature type="chain" id="PRO_5020858962" evidence="1">
    <location>
        <begin position="29"/>
        <end position="451"/>
    </location>
</feature>
<dbReference type="AlphaFoldDB" id="A0A4R7K7I1"/>
<dbReference type="Pfam" id="PF22725">
    <property type="entry name" value="GFO_IDH_MocA_C3"/>
    <property type="match status" value="1"/>
</dbReference>
<dbReference type="InterPro" id="IPR055170">
    <property type="entry name" value="GFO_IDH_MocA-like_dom"/>
</dbReference>
<dbReference type="PROSITE" id="PS51318">
    <property type="entry name" value="TAT"/>
    <property type="match status" value="1"/>
</dbReference>
<feature type="domain" description="GFO/IDH/MocA-like oxidoreductase" evidence="3">
    <location>
        <begin position="234"/>
        <end position="338"/>
    </location>
</feature>
<evidence type="ECO:0000256" key="1">
    <source>
        <dbReference type="SAM" id="SignalP"/>
    </source>
</evidence>
<dbReference type="Pfam" id="PF01408">
    <property type="entry name" value="GFO_IDH_MocA"/>
    <property type="match status" value="1"/>
</dbReference>
<reference evidence="4 5" key="1">
    <citation type="submission" date="2019-03" db="EMBL/GenBank/DDBJ databases">
        <title>Genomic Encyclopedia of Archaeal and Bacterial Type Strains, Phase II (KMG-II): from individual species to whole genera.</title>
        <authorList>
            <person name="Goeker M."/>
        </authorList>
    </citation>
    <scope>NUCLEOTIDE SEQUENCE [LARGE SCALE GENOMIC DNA]</scope>
    <source>
        <strain evidence="4 5">DSM 25233</strain>
    </source>
</reference>
<dbReference type="NCBIfam" id="TIGR01409">
    <property type="entry name" value="TAT_signal_seq"/>
    <property type="match status" value="1"/>
</dbReference>
<dbReference type="RefSeq" id="WP_133686657.1">
    <property type="nucleotide sequence ID" value="NZ_SOAY01000010.1"/>
</dbReference>
<dbReference type="InterPro" id="IPR050463">
    <property type="entry name" value="Gfo/Idh/MocA_oxidrdct_glycsds"/>
</dbReference>
<dbReference type="InterPro" id="IPR000683">
    <property type="entry name" value="Gfo/Idh/MocA-like_OxRdtase_N"/>
</dbReference>